<reference evidence="4 7" key="1">
    <citation type="journal article" date="2015" name="Int. J. Syst. Evol. Microbiol.">
        <title>Algibacter amylolyticus sp. nov., isolated from intertidal sediment.</title>
        <authorList>
            <person name="Zhang D.C."/>
            <person name="Wu J."/>
            <person name="Neuner K."/>
            <person name="Yao J."/>
            <person name="Margesin R."/>
        </authorList>
    </citation>
    <scope>NUCLEOTIDE SEQUENCE [LARGE SCALE GENOMIC DNA]</scope>
    <source>
        <strain evidence="4 7">RU-4-M-4</strain>
    </source>
</reference>
<proteinExistence type="predicted"/>
<dbReference type="EMBL" id="VMBF01000008">
    <property type="protein sequence ID" value="TSJ74094.1"/>
    <property type="molecule type" value="Genomic_DNA"/>
</dbReference>
<feature type="transmembrane region" description="Helical" evidence="1">
    <location>
        <begin position="343"/>
        <end position="363"/>
    </location>
</feature>
<keyword evidence="2" id="KW-0732">Signal</keyword>
<evidence type="ECO:0000313" key="5">
    <source>
        <dbReference type="EMBL" id="TSJ74094.1"/>
    </source>
</evidence>
<dbReference type="Proteomes" id="UP000322315">
    <property type="component" value="Unassembled WGS sequence"/>
</dbReference>
<evidence type="ECO:0000259" key="3">
    <source>
        <dbReference type="SMART" id="SM00421"/>
    </source>
</evidence>
<dbReference type="GO" id="GO:0006355">
    <property type="term" value="P:regulation of DNA-templated transcription"/>
    <property type="evidence" value="ECO:0007669"/>
    <property type="project" value="InterPro"/>
</dbReference>
<sequence length="537" mass="62783">MLKTSLSLKLLSISLIVFANTLFSYGQSEKGFYRLVDSADVYLDDNTEKALSFLEDIPKPVENYIPGRVAEYYSLKAIIHDDFNEFAEYYQCVNLAIKFGEIEKEYCIAGEVCVSMFSNLYFMDKYSMAYPYLDKARDFYKNCDKEYGIFEVEQVEAYAKYLDGEHEESNRFLLDKLDTYKAVSEDPYYQMFALYMITSNYIWMEDFNHAHKYFKKFKALEGKPKVIKLNYFAFEGAINSSFADNFFKDKQLDSTRFYLEETSKVTDYLAVDVLKDYYRLYSEFYKHLGEVEISKVYTDSLLSFQSHLYKKTIEGSIEINDSFLLEDSDVVEKGDSNEIVSSVLGGVSVAVLLAFSIFCFVIYKKQKKKLLVNNLDANNNLSYLKSNNDQLTTKVYGLETYIKNLKQEIKQISISEGVEFQKDKIKELYRNLHINSSTLLDKTGNHLELVNEFNIEFFKKIETDYPQLKKTETIICYYLLMGFSNKEIAVFLNTTIRSVESRRYRISKKIEFNNEEETLLEFLERTFSDTLSVNTTN</sequence>
<comment type="caution">
    <text evidence="4">The sequence shown here is derived from an EMBL/GenBank/DDBJ whole genome shotgun (WGS) entry which is preliminary data.</text>
</comment>
<protein>
    <recommendedName>
        <fullName evidence="3">HTH luxR-type domain-containing protein</fullName>
    </recommendedName>
</protein>
<reference evidence="4" key="3">
    <citation type="submission" date="2019-09" db="EMBL/GenBank/DDBJ databases">
        <authorList>
            <person name="Zhang D.-C."/>
        </authorList>
    </citation>
    <scope>NUCLEOTIDE SEQUENCE</scope>
    <source>
        <strain evidence="4">RU-4-M-4</strain>
    </source>
</reference>
<gene>
    <name evidence="4" type="ORF">F2B50_12960</name>
    <name evidence="5" type="ORF">FPF71_12960</name>
</gene>
<dbReference type="InterPro" id="IPR000792">
    <property type="entry name" value="Tscrpt_reg_LuxR_C"/>
</dbReference>
<feature type="domain" description="HTH luxR-type" evidence="3">
    <location>
        <begin position="465"/>
        <end position="522"/>
    </location>
</feature>
<dbReference type="Gene3D" id="1.10.10.10">
    <property type="entry name" value="Winged helix-like DNA-binding domain superfamily/Winged helix DNA-binding domain"/>
    <property type="match status" value="1"/>
</dbReference>
<dbReference type="SMART" id="SM00421">
    <property type="entry name" value="HTH_LUXR"/>
    <property type="match status" value="1"/>
</dbReference>
<dbReference type="OrthoDB" id="1454352at2"/>
<keyword evidence="1" id="KW-0812">Transmembrane</keyword>
<dbReference type="InterPro" id="IPR016032">
    <property type="entry name" value="Sig_transdc_resp-reg_C-effctor"/>
</dbReference>
<evidence type="ECO:0000313" key="7">
    <source>
        <dbReference type="Proteomes" id="UP000322315"/>
    </source>
</evidence>
<feature type="chain" id="PRO_5024405634" description="HTH luxR-type domain-containing protein" evidence="2">
    <location>
        <begin position="20"/>
        <end position="537"/>
    </location>
</feature>
<dbReference type="GO" id="GO:0003677">
    <property type="term" value="F:DNA binding"/>
    <property type="evidence" value="ECO:0007669"/>
    <property type="project" value="InterPro"/>
</dbReference>
<dbReference type="EMBL" id="VWRS01000008">
    <property type="protein sequence ID" value="KAA5823606.1"/>
    <property type="molecule type" value="Genomic_DNA"/>
</dbReference>
<keyword evidence="6" id="KW-1185">Reference proteome</keyword>
<evidence type="ECO:0000256" key="1">
    <source>
        <dbReference type="SAM" id="Phobius"/>
    </source>
</evidence>
<evidence type="ECO:0000313" key="6">
    <source>
        <dbReference type="Proteomes" id="UP000315145"/>
    </source>
</evidence>
<keyword evidence="1" id="KW-1133">Transmembrane helix</keyword>
<organism evidence="4 7">
    <name type="scientific">Algibacter amylolyticus</name>
    <dbReference type="NCBI Taxonomy" id="1608400"/>
    <lineage>
        <taxon>Bacteria</taxon>
        <taxon>Pseudomonadati</taxon>
        <taxon>Bacteroidota</taxon>
        <taxon>Flavobacteriia</taxon>
        <taxon>Flavobacteriales</taxon>
        <taxon>Flavobacteriaceae</taxon>
        <taxon>Algibacter</taxon>
    </lineage>
</organism>
<name>A0A5M7B1Y2_9FLAO</name>
<accession>A0A5M7B1Y2</accession>
<dbReference type="InterPro" id="IPR036388">
    <property type="entry name" value="WH-like_DNA-bd_sf"/>
</dbReference>
<keyword evidence="1" id="KW-0472">Membrane</keyword>
<dbReference type="RefSeq" id="WP_144117089.1">
    <property type="nucleotide sequence ID" value="NZ_JACHGE010000002.1"/>
</dbReference>
<feature type="signal peptide" evidence="2">
    <location>
        <begin position="1"/>
        <end position="19"/>
    </location>
</feature>
<evidence type="ECO:0000256" key="2">
    <source>
        <dbReference type="SAM" id="SignalP"/>
    </source>
</evidence>
<dbReference type="Proteomes" id="UP000315145">
    <property type="component" value="Unassembled WGS sequence"/>
</dbReference>
<evidence type="ECO:0000313" key="4">
    <source>
        <dbReference type="EMBL" id="KAA5823606.1"/>
    </source>
</evidence>
<dbReference type="SUPFAM" id="SSF46894">
    <property type="entry name" value="C-terminal effector domain of the bipartite response regulators"/>
    <property type="match status" value="1"/>
</dbReference>
<reference evidence="5 6" key="2">
    <citation type="submission" date="2019-07" db="EMBL/GenBank/DDBJ databases">
        <title>Algibacter marinivivus sp. nov., isolated from the surface of a marine red alga.</title>
        <authorList>
            <person name="Zhong X."/>
            <person name="Xu W."/>
            <person name="Zhang Y."/>
            <person name="Zhang Q."/>
            <person name="Du Z."/>
        </authorList>
    </citation>
    <scope>NUCLEOTIDE SEQUENCE [LARGE SCALE GENOMIC DNA]</scope>
    <source>
        <strain evidence="5 6">RU-4-M-4</strain>
    </source>
</reference>
<dbReference type="AlphaFoldDB" id="A0A5M7B1Y2"/>